<dbReference type="Proteomes" id="UP000789901">
    <property type="component" value="Unassembled WGS sequence"/>
</dbReference>
<feature type="non-terminal residue" evidence="1">
    <location>
        <position position="1"/>
    </location>
</feature>
<sequence>VTYLVENSCNIIEKYSLHVGNIITIQEEKEESYAILRAIFHHKGNNGYFYPFI</sequence>
<evidence type="ECO:0000313" key="1">
    <source>
        <dbReference type="EMBL" id="CAG8853554.1"/>
    </source>
</evidence>
<feature type="non-terminal residue" evidence="1">
    <location>
        <position position="53"/>
    </location>
</feature>
<proteinExistence type="predicted"/>
<evidence type="ECO:0000313" key="2">
    <source>
        <dbReference type="Proteomes" id="UP000789901"/>
    </source>
</evidence>
<name>A0ABN7XH93_GIGMA</name>
<comment type="caution">
    <text evidence="1">The sequence shown here is derived from an EMBL/GenBank/DDBJ whole genome shotgun (WGS) entry which is preliminary data.</text>
</comment>
<accession>A0ABN7XH93</accession>
<gene>
    <name evidence="1" type="ORF">GMARGA_LOCUS42375</name>
</gene>
<dbReference type="EMBL" id="CAJVQB010125875">
    <property type="protein sequence ID" value="CAG8853554.1"/>
    <property type="molecule type" value="Genomic_DNA"/>
</dbReference>
<keyword evidence="2" id="KW-1185">Reference proteome</keyword>
<protein>
    <submittedName>
        <fullName evidence="1">29874_t:CDS:1</fullName>
    </submittedName>
</protein>
<organism evidence="1 2">
    <name type="scientific">Gigaspora margarita</name>
    <dbReference type="NCBI Taxonomy" id="4874"/>
    <lineage>
        <taxon>Eukaryota</taxon>
        <taxon>Fungi</taxon>
        <taxon>Fungi incertae sedis</taxon>
        <taxon>Mucoromycota</taxon>
        <taxon>Glomeromycotina</taxon>
        <taxon>Glomeromycetes</taxon>
        <taxon>Diversisporales</taxon>
        <taxon>Gigasporaceae</taxon>
        <taxon>Gigaspora</taxon>
    </lineage>
</organism>
<reference evidence="1 2" key="1">
    <citation type="submission" date="2021-06" db="EMBL/GenBank/DDBJ databases">
        <authorList>
            <person name="Kallberg Y."/>
            <person name="Tangrot J."/>
            <person name="Rosling A."/>
        </authorList>
    </citation>
    <scope>NUCLEOTIDE SEQUENCE [LARGE SCALE GENOMIC DNA]</scope>
    <source>
        <strain evidence="1 2">120-4 pot B 10/14</strain>
    </source>
</reference>